<dbReference type="Proteomes" id="UP000619238">
    <property type="component" value="Unassembled WGS sequence"/>
</dbReference>
<sequence>MSTFNLNTLFTNEQLENIELAGLNVVVAKPEGGNNPNVAWQVYKPLQANTLSWEEEYGIYASTSEVTNGARLSQLSSQPVGALQNQLYTLETSGAISGPIGGGAPNAYALENKYDNKPYMTIGLFQNANVNGTEIAGNAISAVPTLIGHKAVMTPFTTLYIWLERNVVSNTVVTNVTSRMTRLRFGGGVNTISVAYDSKLGMFIPTGDESKALDVSRVTSIDPSL</sequence>
<name>A0ABR7QFS2_9FLAO</name>
<protein>
    <submittedName>
        <fullName evidence="1">Uncharacterized protein</fullName>
    </submittedName>
</protein>
<comment type="caution">
    <text evidence="1">The sequence shown here is derived from an EMBL/GenBank/DDBJ whole genome shotgun (WGS) entry which is preliminary data.</text>
</comment>
<evidence type="ECO:0000313" key="2">
    <source>
        <dbReference type="Proteomes" id="UP000619238"/>
    </source>
</evidence>
<accession>A0ABR7QFS2</accession>
<evidence type="ECO:0000313" key="1">
    <source>
        <dbReference type="EMBL" id="MBC8757389.1"/>
    </source>
</evidence>
<gene>
    <name evidence="1" type="ORF">H2O64_22155</name>
</gene>
<keyword evidence="2" id="KW-1185">Reference proteome</keyword>
<proteinExistence type="predicted"/>
<dbReference type="RefSeq" id="WP_187564429.1">
    <property type="nucleotide sequence ID" value="NZ_JACGWS010000019.1"/>
</dbReference>
<reference evidence="1 2" key="1">
    <citation type="submission" date="2020-07" db="EMBL/GenBank/DDBJ databases">
        <title>Description of Kordia aestuariivivens sp. nov., isolated from a tidal flat.</title>
        <authorList>
            <person name="Park S."/>
            <person name="Yoon J.-H."/>
        </authorList>
    </citation>
    <scope>NUCLEOTIDE SEQUENCE [LARGE SCALE GENOMIC DNA]</scope>
    <source>
        <strain evidence="1 2">YSTF-M3</strain>
    </source>
</reference>
<dbReference type="EMBL" id="JACGWS010000019">
    <property type="protein sequence ID" value="MBC8757389.1"/>
    <property type="molecule type" value="Genomic_DNA"/>
</dbReference>
<organism evidence="1 2">
    <name type="scientific">Kordia aestuariivivens</name>
    <dbReference type="NCBI Taxonomy" id="2759037"/>
    <lineage>
        <taxon>Bacteria</taxon>
        <taxon>Pseudomonadati</taxon>
        <taxon>Bacteroidota</taxon>
        <taxon>Flavobacteriia</taxon>
        <taxon>Flavobacteriales</taxon>
        <taxon>Flavobacteriaceae</taxon>
        <taxon>Kordia</taxon>
    </lineage>
</organism>